<dbReference type="InterPro" id="IPR007695">
    <property type="entry name" value="DNA_mismatch_repair_MutS-lik_N"/>
</dbReference>
<dbReference type="Gene3D" id="3.30.420.110">
    <property type="entry name" value="MutS, connector domain"/>
    <property type="match status" value="1"/>
</dbReference>
<dbReference type="GO" id="GO:0140664">
    <property type="term" value="F:ATP-dependent DNA damage sensor activity"/>
    <property type="evidence" value="ECO:0007669"/>
    <property type="project" value="InterPro"/>
</dbReference>
<dbReference type="SMART" id="SM00534">
    <property type="entry name" value="MUTSac"/>
    <property type="match status" value="1"/>
</dbReference>
<dbReference type="InterPro" id="IPR027417">
    <property type="entry name" value="P-loop_NTPase"/>
</dbReference>
<dbReference type="InterPro" id="IPR011184">
    <property type="entry name" value="DNA_mismatch_repair_Msh2"/>
</dbReference>
<sequence length="681" mass="75306">MITCVTDGANEQGFLSFFRNLPEKPHTTVRVFDRGEYYTVHGQDALLAARDLFRTHAVVKLLGSGSNKVESVVLSRLNFESFMRDLLLVKHYRVEVYKSKSASKNDWEIEYKASPGNLSQLEEVLFGASTDRTITTGVMAVKVAPDGNQKVVGVGYIDVGGQEIRLAEFSDTEAFCNLEALVVQLSPRECLLPSGDHGPTGVKLKQVMSRNPLLVTERKRSDFNNKDAEQDLRRLLRKSKGSASASLEQAGAHATAALTAVIKYLELLSDESNFGQFSLKPYDLSQYMRLDAAAVRALHVEPVDGGREGAELRETMDSLEEQIQGQVRKVANDLCLEAGKSLKLESTSQLGYHYRITLKEEKVLRNNRNYTVIDTNKTGVRFRNGALQDLNEQHLAAKEEYALQQKVLVEEIIGIAVGYVEVIQSLGQVLAVLDCTHALASAAVSAPVPYVRPRLLAMGSGMLRLEGMRHPCLEMQDEVSFIPNDCSLGNETGRFHIITGPNMGGKSTFLRSVGVAVLMAQVGSFVSCQEAEVSIVDSILARVGAGDNQQRGVSTFMAEMLETSTILRSASENSLILIDELGRGTSTYDGFGLAWALSEQKAREMEDDFGDVEDDSEEAVKKRKLQKEEGEKVIEEFLAKISKLDCDALNDEELEKEVEKLREEARSHNNPYIAHLMPRET</sequence>
<dbReference type="InterPro" id="IPR036187">
    <property type="entry name" value="DNA_mismatch_repair_MutS_sf"/>
</dbReference>
<dbReference type="Pfam" id="PF05190">
    <property type="entry name" value="MutS_IV"/>
    <property type="match status" value="1"/>
</dbReference>
<dbReference type="PIRSF" id="PIRSF005813">
    <property type="entry name" value="MSH2"/>
    <property type="match status" value="1"/>
</dbReference>
<dbReference type="SUPFAM" id="SSF52540">
    <property type="entry name" value="P-loop containing nucleoside triphosphate hydrolases"/>
    <property type="match status" value="1"/>
</dbReference>
<dbReference type="EMBL" id="VSRR010001186">
    <property type="protein sequence ID" value="MPC23281.1"/>
    <property type="molecule type" value="Genomic_DNA"/>
</dbReference>
<dbReference type="GO" id="GO:0006298">
    <property type="term" value="P:mismatch repair"/>
    <property type="evidence" value="ECO:0007669"/>
    <property type="project" value="InterPro"/>
</dbReference>
<keyword evidence="5" id="KW-0067">ATP-binding</keyword>
<dbReference type="SUPFAM" id="SSF53150">
    <property type="entry name" value="DNA repair protein MutS, domain II"/>
    <property type="match status" value="1"/>
</dbReference>
<dbReference type="Pfam" id="PF00488">
    <property type="entry name" value="MutS_V"/>
    <property type="match status" value="1"/>
</dbReference>
<dbReference type="FunFam" id="3.40.1170.10:FF:000003">
    <property type="entry name" value="DNA mismatch repair protein"/>
    <property type="match status" value="1"/>
</dbReference>
<keyword evidence="4" id="KW-0227">DNA damage</keyword>
<evidence type="ECO:0000313" key="11">
    <source>
        <dbReference type="Proteomes" id="UP000324222"/>
    </source>
</evidence>
<dbReference type="Proteomes" id="UP000324222">
    <property type="component" value="Unassembled WGS sequence"/>
</dbReference>
<feature type="domain" description="DNA mismatch repair proteins mutS family" evidence="9">
    <location>
        <begin position="574"/>
        <end position="590"/>
    </location>
</feature>
<evidence type="ECO:0000256" key="1">
    <source>
        <dbReference type="ARBA" id="ARBA00004123"/>
    </source>
</evidence>
<evidence type="ECO:0000256" key="4">
    <source>
        <dbReference type="ARBA" id="ARBA00022763"/>
    </source>
</evidence>
<dbReference type="InterPro" id="IPR036678">
    <property type="entry name" value="MutS_con_dom_sf"/>
</dbReference>
<dbReference type="InterPro" id="IPR007860">
    <property type="entry name" value="DNA_mmatch_repair_MutS_con_dom"/>
</dbReference>
<dbReference type="SMART" id="SM00533">
    <property type="entry name" value="MUTSd"/>
    <property type="match status" value="1"/>
</dbReference>
<evidence type="ECO:0000256" key="6">
    <source>
        <dbReference type="ARBA" id="ARBA00023125"/>
    </source>
</evidence>
<evidence type="ECO:0000259" key="9">
    <source>
        <dbReference type="PROSITE" id="PS00486"/>
    </source>
</evidence>
<reference evidence="10 11" key="1">
    <citation type="submission" date="2019-05" db="EMBL/GenBank/DDBJ databases">
        <title>Another draft genome of Portunus trituberculatus and its Hox gene families provides insights of decapod evolution.</title>
        <authorList>
            <person name="Jeong J.-H."/>
            <person name="Song I."/>
            <person name="Kim S."/>
            <person name="Choi T."/>
            <person name="Kim D."/>
            <person name="Ryu S."/>
            <person name="Kim W."/>
        </authorList>
    </citation>
    <scope>NUCLEOTIDE SEQUENCE [LARGE SCALE GENOMIC DNA]</scope>
    <source>
        <tissue evidence="10">Muscle</tissue>
    </source>
</reference>
<dbReference type="GO" id="GO:0030983">
    <property type="term" value="F:mismatched DNA binding"/>
    <property type="evidence" value="ECO:0007669"/>
    <property type="project" value="InterPro"/>
</dbReference>
<keyword evidence="6" id="KW-0238">DNA-binding</keyword>
<dbReference type="InterPro" id="IPR016151">
    <property type="entry name" value="DNA_mismatch_repair_MutS_N"/>
</dbReference>
<dbReference type="InterPro" id="IPR007696">
    <property type="entry name" value="DNA_mismatch_repair_MutS_core"/>
</dbReference>
<dbReference type="InterPro" id="IPR000432">
    <property type="entry name" value="DNA_mismatch_repair_MutS_C"/>
</dbReference>
<protein>
    <submittedName>
        <fullName evidence="10">DNA mismatch repair protein Msh2</fullName>
    </submittedName>
</protein>
<dbReference type="Pfam" id="PF01624">
    <property type="entry name" value="MutS_I"/>
    <property type="match status" value="1"/>
</dbReference>
<dbReference type="Gene3D" id="1.10.1420.10">
    <property type="match status" value="1"/>
</dbReference>
<dbReference type="OrthoDB" id="295033at2759"/>
<evidence type="ECO:0000256" key="8">
    <source>
        <dbReference type="ARBA" id="ARBA00023242"/>
    </source>
</evidence>
<dbReference type="PANTHER" id="PTHR11361">
    <property type="entry name" value="DNA MISMATCH REPAIR PROTEIN MUTS FAMILY MEMBER"/>
    <property type="match status" value="1"/>
</dbReference>
<dbReference type="Gene3D" id="3.40.1170.10">
    <property type="entry name" value="DNA repair protein MutS, domain I"/>
    <property type="match status" value="1"/>
</dbReference>
<dbReference type="PROSITE" id="PS00486">
    <property type="entry name" value="DNA_MISMATCH_REPAIR_2"/>
    <property type="match status" value="1"/>
</dbReference>
<dbReference type="PANTHER" id="PTHR11361:SF35">
    <property type="entry name" value="DNA MISMATCH REPAIR PROTEIN MSH2"/>
    <property type="match status" value="1"/>
</dbReference>
<dbReference type="InterPro" id="IPR045076">
    <property type="entry name" value="MutS"/>
</dbReference>
<dbReference type="GO" id="GO:0005524">
    <property type="term" value="F:ATP binding"/>
    <property type="evidence" value="ECO:0007669"/>
    <property type="project" value="UniProtKB-KW"/>
</dbReference>
<dbReference type="InterPro" id="IPR007861">
    <property type="entry name" value="DNA_mismatch_repair_MutS_clamp"/>
</dbReference>
<dbReference type="Pfam" id="PF05188">
    <property type="entry name" value="MutS_II"/>
    <property type="match status" value="1"/>
</dbReference>
<dbReference type="FunFam" id="3.30.420.110:FF:000002">
    <property type="entry name" value="DNA mismatch repair protein"/>
    <property type="match status" value="1"/>
</dbReference>
<evidence type="ECO:0000256" key="3">
    <source>
        <dbReference type="ARBA" id="ARBA00022741"/>
    </source>
</evidence>
<dbReference type="SUPFAM" id="SSF48334">
    <property type="entry name" value="DNA repair protein MutS, domain III"/>
    <property type="match status" value="1"/>
</dbReference>
<evidence type="ECO:0000256" key="5">
    <source>
        <dbReference type="ARBA" id="ARBA00022840"/>
    </source>
</evidence>
<accession>A0A5B7DNS3</accession>
<name>A0A5B7DNS3_PORTR</name>
<dbReference type="AlphaFoldDB" id="A0A5B7DNS3"/>
<keyword evidence="8" id="KW-0539">Nucleus</keyword>
<keyword evidence="3" id="KW-0547">Nucleotide-binding</keyword>
<dbReference type="Gene3D" id="3.40.50.300">
    <property type="entry name" value="P-loop containing nucleotide triphosphate hydrolases"/>
    <property type="match status" value="1"/>
</dbReference>
<dbReference type="GO" id="GO:0032301">
    <property type="term" value="C:MutSalpha complex"/>
    <property type="evidence" value="ECO:0007669"/>
    <property type="project" value="TreeGrafter"/>
</dbReference>
<comment type="subcellular location">
    <subcellularLocation>
        <location evidence="1">Nucleus</location>
    </subcellularLocation>
</comment>
<evidence type="ECO:0000256" key="7">
    <source>
        <dbReference type="ARBA" id="ARBA00023204"/>
    </source>
</evidence>
<keyword evidence="11" id="KW-1185">Reference proteome</keyword>
<comment type="caution">
    <text evidence="10">The sequence shown here is derived from an EMBL/GenBank/DDBJ whole genome shotgun (WGS) entry which is preliminary data.</text>
</comment>
<gene>
    <name evidence="10" type="primary">MSH2_0</name>
    <name evidence="10" type="ORF">E2C01_016322</name>
</gene>
<proteinExistence type="inferred from homology"/>
<evidence type="ECO:0000256" key="2">
    <source>
        <dbReference type="ARBA" id="ARBA00006271"/>
    </source>
</evidence>
<keyword evidence="7" id="KW-0234">DNA repair</keyword>
<organism evidence="10 11">
    <name type="scientific">Portunus trituberculatus</name>
    <name type="common">Swimming crab</name>
    <name type="synonym">Neptunus trituberculatus</name>
    <dbReference type="NCBI Taxonomy" id="210409"/>
    <lineage>
        <taxon>Eukaryota</taxon>
        <taxon>Metazoa</taxon>
        <taxon>Ecdysozoa</taxon>
        <taxon>Arthropoda</taxon>
        <taxon>Crustacea</taxon>
        <taxon>Multicrustacea</taxon>
        <taxon>Malacostraca</taxon>
        <taxon>Eumalacostraca</taxon>
        <taxon>Eucarida</taxon>
        <taxon>Decapoda</taxon>
        <taxon>Pleocyemata</taxon>
        <taxon>Brachyura</taxon>
        <taxon>Eubrachyura</taxon>
        <taxon>Portunoidea</taxon>
        <taxon>Portunidae</taxon>
        <taxon>Portuninae</taxon>
        <taxon>Portunus</taxon>
    </lineage>
</organism>
<comment type="similarity">
    <text evidence="2">Belongs to the DNA mismatch repair MutS family.</text>
</comment>
<dbReference type="GO" id="GO:0006312">
    <property type="term" value="P:mitotic recombination"/>
    <property type="evidence" value="ECO:0007669"/>
    <property type="project" value="TreeGrafter"/>
</dbReference>
<evidence type="ECO:0000313" key="10">
    <source>
        <dbReference type="EMBL" id="MPC23281.1"/>
    </source>
</evidence>